<dbReference type="PANTHER" id="PTHR48100:SF51">
    <property type="entry name" value="PHOSPHOGLYCERATE MUTASE"/>
    <property type="match status" value="1"/>
</dbReference>
<dbReference type="Gene3D" id="3.40.50.1240">
    <property type="entry name" value="Phosphoglycerate mutase-like"/>
    <property type="match status" value="1"/>
</dbReference>
<dbReference type="InterPro" id="IPR050275">
    <property type="entry name" value="PGM_Phosphatase"/>
</dbReference>
<name>A0A3A9Z085_9ACTN</name>
<dbReference type="PANTHER" id="PTHR48100">
    <property type="entry name" value="BROAD-SPECIFICITY PHOSPHATASE YOR283W-RELATED"/>
    <property type="match status" value="1"/>
</dbReference>
<dbReference type="CDD" id="cd07067">
    <property type="entry name" value="HP_PGM_like"/>
    <property type="match status" value="1"/>
</dbReference>
<dbReference type="OrthoDB" id="3215466at2"/>
<dbReference type="EMBL" id="RBAL01000007">
    <property type="protein sequence ID" value="RKN41852.1"/>
    <property type="molecule type" value="Genomic_DNA"/>
</dbReference>
<feature type="compositionally biased region" description="Gly residues" evidence="1">
    <location>
        <begin position="223"/>
        <end position="234"/>
    </location>
</feature>
<protein>
    <submittedName>
        <fullName evidence="2">Histidine phosphatase family protein</fullName>
    </submittedName>
</protein>
<evidence type="ECO:0000256" key="1">
    <source>
        <dbReference type="SAM" id="MobiDB-lite"/>
    </source>
</evidence>
<dbReference type="Proteomes" id="UP000272474">
    <property type="component" value="Unassembled WGS sequence"/>
</dbReference>
<dbReference type="InterPro" id="IPR029033">
    <property type="entry name" value="His_PPase_superfam"/>
</dbReference>
<evidence type="ECO:0000313" key="2">
    <source>
        <dbReference type="EMBL" id="RKN41852.1"/>
    </source>
</evidence>
<sequence length="234" mass="25575">MSSSAPVQTVVHVMRHGEVANPTGVLYGRLPDFHLSELGEEMAARVAEHLADRDITHVVASPLERAQETAAPIAKAHGLPVAIDGRLIEAENVFQGRAFGVGDGALRRPANWRHLRNPFRPSWGEPYVDQVVRMRAALDAARDAARGHEAVCVSHQLPIWVLRSHVERRRLWHDPRRRQCSLASLTSFTFHDDEIVAVTYSEPARALLPAHLRPGGRGRGAKRGGSGGGPAYGA</sequence>
<dbReference type="RefSeq" id="WP_120679906.1">
    <property type="nucleotide sequence ID" value="NZ_RBAL01000007.1"/>
</dbReference>
<dbReference type="SUPFAM" id="SSF53254">
    <property type="entry name" value="Phosphoglycerate mutase-like"/>
    <property type="match status" value="1"/>
</dbReference>
<proteinExistence type="predicted"/>
<dbReference type="GO" id="GO:0005737">
    <property type="term" value="C:cytoplasm"/>
    <property type="evidence" value="ECO:0007669"/>
    <property type="project" value="TreeGrafter"/>
</dbReference>
<gene>
    <name evidence="2" type="ORF">D7294_15500</name>
</gene>
<dbReference type="GO" id="GO:0016791">
    <property type="term" value="F:phosphatase activity"/>
    <property type="evidence" value="ECO:0007669"/>
    <property type="project" value="TreeGrafter"/>
</dbReference>
<comment type="caution">
    <text evidence="2">The sequence shown here is derived from an EMBL/GenBank/DDBJ whole genome shotgun (WGS) entry which is preliminary data.</text>
</comment>
<organism evidence="2 3">
    <name type="scientific">Streptomyces hoynatensis</name>
    <dbReference type="NCBI Taxonomy" id="1141874"/>
    <lineage>
        <taxon>Bacteria</taxon>
        <taxon>Bacillati</taxon>
        <taxon>Actinomycetota</taxon>
        <taxon>Actinomycetes</taxon>
        <taxon>Kitasatosporales</taxon>
        <taxon>Streptomycetaceae</taxon>
        <taxon>Streptomyces</taxon>
    </lineage>
</organism>
<dbReference type="Pfam" id="PF00300">
    <property type="entry name" value="His_Phos_1"/>
    <property type="match status" value="1"/>
</dbReference>
<dbReference type="InterPro" id="IPR013078">
    <property type="entry name" value="His_Pase_superF_clade-1"/>
</dbReference>
<dbReference type="AlphaFoldDB" id="A0A3A9Z085"/>
<evidence type="ECO:0000313" key="3">
    <source>
        <dbReference type="Proteomes" id="UP000272474"/>
    </source>
</evidence>
<feature type="region of interest" description="Disordered" evidence="1">
    <location>
        <begin position="210"/>
        <end position="234"/>
    </location>
</feature>
<accession>A0A3A9Z085</accession>
<keyword evidence="3" id="KW-1185">Reference proteome</keyword>
<reference evidence="2 3" key="1">
    <citation type="journal article" date="2014" name="Int. J. Syst. Evol. Microbiol.">
        <title>Streptomyces hoynatensis sp. nov., isolated from deep marine sediment.</title>
        <authorList>
            <person name="Veyisoglu A."/>
            <person name="Sahin N."/>
        </authorList>
    </citation>
    <scope>NUCLEOTIDE SEQUENCE [LARGE SCALE GENOMIC DNA]</scope>
    <source>
        <strain evidence="2 3">KCTC 29097</strain>
    </source>
</reference>
<dbReference type="SMART" id="SM00855">
    <property type="entry name" value="PGAM"/>
    <property type="match status" value="1"/>
</dbReference>